<feature type="transmembrane region" description="Helical" evidence="13">
    <location>
        <begin position="113"/>
        <end position="132"/>
    </location>
</feature>
<dbReference type="Pfam" id="PF00072">
    <property type="entry name" value="Response_reg"/>
    <property type="match status" value="1"/>
</dbReference>
<dbReference type="InterPro" id="IPR001789">
    <property type="entry name" value="Sig_transdc_resp-reg_receiver"/>
</dbReference>
<dbReference type="GO" id="GO:0022857">
    <property type="term" value="F:transmembrane transporter activity"/>
    <property type="evidence" value="ECO:0007669"/>
    <property type="project" value="InterPro"/>
</dbReference>
<evidence type="ECO:0000256" key="10">
    <source>
        <dbReference type="ARBA" id="ARBA00023136"/>
    </source>
</evidence>
<evidence type="ECO:0000256" key="7">
    <source>
        <dbReference type="ARBA" id="ARBA00022692"/>
    </source>
</evidence>
<dbReference type="PROSITE" id="PS50109">
    <property type="entry name" value="HIS_KIN"/>
    <property type="match status" value="1"/>
</dbReference>
<feature type="transmembrane region" description="Helical" evidence="13">
    <location>
        <begin position="67"/>
        <end position="85"/>
    </location>
</feature>
<evidence type="ECO:0000256" key="4">
    <source>
        <dbReference type="ARBA" id="ARBA00012438"/>
    </source>
</evidence>
<dbReference type="SUPFAM" id="SSF47384">
    <property type="entry name" value="Homodimeric domain of signal transducing histidine kinase"/>
    <property type="match status" value="1"/>
</dbReference>
<feature type="transmembrane region" description="Helical" evidence="13">
    <location>
        <begin position="38"/>
        <end position="61"/>
    </location>
</feature>
<evidence type="ECO:0000313" key="18">
    <source>
        <dbReference type="Proteomes" id="UP000027100"/>
    </source>
</evidence>
<dbReference type="SMART" id="SM00387">
    <property type="entry name" value="HATPase_c"/>
    <property type="match status" value="1"/>
</dbReference>
<evidence type="ECO:0000256" key="2">
    <source>
        <dbReference type="ARBA" id="ARBA00004141"/>
    </source>
</evidence>
<dbReference type="Proteomes" id="UP000027100">
    <property type="component" value="Unassembled WGS sequence"/>
</dbReference>
<feature type="transmembrane region" description="Helical" evidence="13">
    <location>
        <begin position="483"/>
        <end position="500"/>
    </location>
</feature>
<keyword evidence="9 13" id="KW-1133">Transmembrane helix</keyword>
<dbReference type="InterPro" id="IPR003594">
    <property type="entry name" value="HATPase_dom"/>
</dbReference>
<dbReference type="SUPFAM" id="SSF52172">
    <property type="entry name" value="CheY-like"/>
    <property type="match status" value="1"/>
</dbReference>
<keyword evidence="10 13" id="KW-0472">Membrane</keyword>
<keyword evidence="6" id="KW-0808">Transferase</keyword>
<dbReference type="OrthoDB" id="9774458at2"/>
<accession>A0A062VBC0</accession>
<dbReference type="SMART" id="SM00091">
    <property type="entry name" value="PAS"/>
    <property type="match status" value="1"/>
</dbReference>
<feature type="transmembrane region" description="Helical" evidence="13">
    <location>
        <begin position="399"/>
        <end position="424"/>
    </location>
</feature>
<dbReference type="EMBL" id="ARYM01000042">
    <property type="protein sequence ID" value="KCZ96621.1"/>
    <property type="molecule type" value="Genomic_DNA"/>
</dbReference>
<feature type="transmembrane region" description="Helical" evidence="13">
    <location>
        <begin position="6"/>
        <end position="26"/>
    </location>
</feature>
<dbReference type="InterPro" id="IPR003661">
    <property type="entry name" value="HisK_dim/P_dom"/>
</dbReference>
<reference evidence="17 18" key="1">
    <citation type="journal article" date="2014" name="Antonie Van Leeuwenhoek">
        <title>Hyphomonas beringensis sp. nov. and Hyphomonas chukchiensis sp. nov., isolated from surface seawater of the Bering Sea and Chukchi Sea.</title>
        <authorList>
            <person name="Li C."/>
            <person name="Lai Q."/>
            <person name="Li G."/>
            <person name="Dong C."/>
            <person name="Wang J."/>
            <person name="Liao Y."/>
            <person name="Shao Z."/>
        </authorList>
    </citation>
    <scope>NUCLEOTIDE SEQUENCE [LARGE SCALE GENOMIC DNA]</scope>
    <source>
        <strain evidence="17 18">PS728</strain>
    </source>
</reference>
<dbReference type="CDD" id="cd00082">
    <property type="entry name" value="HisKA"/>
    <property type="match status" value="1"/>
</dbReference>
<keyword evidence="12" id="KW-0175">Coiled coil</keyword>
<dbReference type="PROSITE" id="PS50283">
    <property type="entry name" value="NA_SOLUT_SYMP_3"/>
    <property type="match status" value="1"/>
</dbReference>
<dbReference type="PROSITE" id="PS50110">
    <property type="entry name" value="RESPONSE_REGULATORY"/>
    <property type="match status" value="1"/>
</dbReference>
<dbReference type="CDD" id="cd00156">
    <property type="entry name" value="REC"/>
    <property type="match status" value="1"/>
</dbReference>
<dbReference type="EC" id="2.7.13.3" evidence="4"/>
<dbReference type="CDD" id="cd10322">
    <property type="entry name" value="SLC5sbd"/>
    <property type="match status" value="1"/>
</dbReference>
<evidence type="ECO:0000256" key="9">
    <source>
        <dbReference type="ARBA" id="ARBA00022989"/>
    </source>
</evidence>
<evidence type="ECO:0000259" key="16">
    <source>
        <dbReference type="PROSITE" id="PS50112"/>
    </source>
</evidence>
<dbReference type="STRING" id="1280954.HPO_18929"/>
<dbReference type="SUPFAM" id="SSF55874">
    <property type="entry name" value="ATPase domain of HSP90 chaperone/DNA topoisomerase II/histidine kinase"/>
    <property type="match status" value="1"/>
</dbReference>
<protein>
    <recommendedName>
        <fullName evidence="4">histidine kinase</fullName>
        <ecNumber evidence="4">2.7.13.3</ecNumber>
    </recommendedName>
</protein>
<feature type="transmembrane region" description="Helical" evidence="13">
    <location>
        <begin position="318"/>
        <end position="342"/>
    </location>
</feature>
<dbReference type="InterPro" id="IPR035965">
    <property type="entry name" value="PAS-like_dom_sf"/>
</dbReference>
<dbReference type="GO" id="GO:0005886">
    <property type="term" value="C:plasma membrane"/>
    <property type="evidence" value="ECO:0007669"/>
    <property type="project" value="TreeGrafter"/>
</dbReference>
<dbReference type="InterPro" id="IPR000014">
    <property type="entry name" value="PAS"/>
</dbReference>
<keyword evidence="7 13" id="KW-0812">Transmembrane</keyword>
<evidence type="ECO:0000313" key="17">
    <source>
        <dbReference type="EMBL" id="KCZ96621.1"/>
    </source>
</evidence>
<evidence type="ECO:0000256" key="12">
    <source>
        <dbReference type="SAM" id="Coils"/>
    </source>
</evidence>
<organism evidence="17 18">
    <name type="scientific">Hyphomonas polymorpha PS728</name>
    <dbReference type="NCBI Taxonomy" id="1280954"/>
    <lineage>
        <taxon>Bacteria</taxon>
        <taxon>Pseudomonadati</taxon>
        <taxon>Pseudomonadota</taxon>
        <taxon>Alphaproteobacteria</taxon>
        <taxon>Hyphomonadales</taxon>
        <taxon>Hyphomonadaceae</taxon>
        <taxon>Hyphomonas</taxon>
    </lineage>
</organism>
<sequence>MPAWLILIATVLYMAGLFAIAARGDRDEERPGFRPNRFIFPLALAVYCTSWTYFGAVGTAAESGWDYLPIYLGPALVFLLMPGLLRRIGEVVKRESVSSLSDFLSARYGKSRAVGAFATLAAVMGGLPYIALQLKSIGMSFEAFAGAAGPGFAPGDETVLVTALALAAFSVLYGTRFPDATRSNTGLMRVLAIEALVKLGALAGVAALSLFLLGSGGIPDAPSLASVFPLEAPSGRFIAIIFLSIAAIVCLPHEFHVAMVERRHEGEMTLARWLFPLYLFITSIVVVPITLAGLGLFAGAYPADLFVLQLPLARGNGLLATLVFLGGFSAATGMVIVSTIALSNMVTNDLIVPALMRSGSLSSFSANAGARLVATRRIVIVMLLLLAYCYYLVAGPGDALAQIGLLAFVAAAQFAPAIVAAVYWRGARRAGVLAGMIAGMAIWLYSLFLPSILGWDTVSSQMPGWLDPHALFGLSFGDPLTHGAVWSIGLNLALMILVSLQTRERLRDRVQAAAFVGASDGGQNEEGYATALRGASPNGLKTLAARFLSAEAVDHAFEEFARATGIVATGDDPADWRLVQRTERLLASALGASSARIVLASALGGKNIALPDVLSMLDSRTQAERFERHMLQSMLENIAQGISVVDADQKLVAWNSAYVDLFQYPPELCRVGTPVEKLIAHNISGGWIGGNAEQEIGRRIHHMKAGGPHTRERQIPDGRWLRITGAPMPGGGYVTTFTDITADKLRERALIEANETLEERVRERTHDLERLTADLLAARQAAEGANASKTRFLAAASHDLLQPLNAARLLLGAANAGRSMPEVIDKADRAIQSADELLRGLLDVSRLDHAMVEPAPVVLPVGPLLEDLVDENIPMAEEVGIKIRLVPTRLAVEADPDFLKSILRNFISNARRYTRSGAVLVGARRRGDKVQIEVWDTGPGIAEDLLPHVFEEFRRFSDVDNTGKRGAGLGLAIARRLAAIMKCGIGVRSWVGKGSVFWVSVPAAQLAPVKRARLADTAPEPEKKIAGLNVLFVDDETSITEAMRLLLEGWGCHIRVCRTPGEALSLFASAPPDVMIADYDLRADLTGFDVISAAQASLSEPRNTLLITAAAEDALADLATAAGITLMRKPASPANLRRFLGECARRLQFQVAR</sequence>
<comment type="caution">
    <text evidence="17">The sequence shown here is derived from an EMBL/GenBank/DDBJ whole genome shotgun (WGS) entry which is preliminary data.</text>
</comment>
<dbReference type="SMART" id="SM00448">
    <property type="entry name" value="REC"/>
    <property type="match status" value="1"/>
</dbReference>
<dbReference type="Gene3D" id="1.20.1730.10">
    <property type="entry name" value="Sodium/glucose cotransporter"/>
    <property type="match status" value="1"/>
</dbReference>
<keyword evidence="5 11" id="KW-0597">Phosphoprotein</keyword>
<feature type="domain" description="Histidine kinase" evidence="14">
    <location>
        <begin position="795"/>
        <end position="1005"/>
    </location>
</feature>
<feature type="domain" description="Response regulatory" evidence="15">
    <location>
        <begin position="1029"/>
        <end position="1144"/>
    </location>
</feature>
<evidence type="ECO:0000256" key="5">
    <source>
        <dbReference type="ARBA" id="ARBA00022553"/>
    </source>
</evidence>
<comment type="similarity">
    <text evidence="3">Belongs to the sodium:solute symporter (SSF) (TC 2.A.21) family.</text>
</comment>
<feature type="transmembrane region" description="Helical" evidence="13">
    <location>
        <begin position="431"/>
        <end position="453"/>
    </location>
</feature>
<dbReference type="PANTHER" id="PTHR43047">
    <property type="entry name" value="TWO-COMPONENT HISTIDINE PROTEIN KINASE"/>
    <property type="match status" value="1"/>
</dbReference>
<keyword evidence="18" id="KW-1185">Reference proteome</keyword>
<dbReference type="Gene3D" id="3.40.50.2300">
    <property type="match status" value="1"/>
</dbReference>
<dbReference type="Gene3D" id="3.30.450.20">
    <property type="entry name" value="PAS domain"/>
    <property type="match status" value="1"/>
</dbReference>
<dbReference type="GO" id="GO:0009927">
    <property type="term" value="F:histidine phosphotransfer kinase activity"/>
    <property type="evidence" value="ECO:0007669"/>
    <property type="project" value="TreeGrafter"/>
</dbReference>
<dbReference type="PRINTS" id="PR00344">
    <property type="entry name" value="BCTRLSENSOR"/>
</dbReference>
<dbReference type="Gene3D" id="1.10.287.130">
    <property type="match status" value="1"/>
</dbReference>
<dbReference type="PANTHER" id="PTHR43047:SF9">
    <property type="entry name" value="HISTIDINE KINASE"/>
    <property type="match status" value="1"/>
</dbReference>
<evidence type="ECO:0000256" key="6">
    <source>
        <dbReference type="ARBA" id="ARBA00022679"/>
    </source>
</evidence>
<dbReference type="InterPro" id="IPR036890">
    <property type="entry name" value="HATPase_C_sf"/>
</dbReference>
<evidence type="ECO:0000256" key="1">
    <source>
        <dbReference type="ARBA" id="ARBA00000085"/>
    </source>
</evidence>
<dbReference type="InterPro" id="IPR004358">
    <property type="entry name" value="Sig_transdc_His_kin-like_C"/>
</dbReference>
<dbReference type="InterPro" id="IPR036097">
    <property type="entry name" value="HisK_dim/P_sf"/>
</dbReference>
<evidence type="ECO:0000256" key="3">
    <source>
        <dbReference type="ARBA" id="ARBA00006434"/>
    </source>
</evidence>
<feature type="transmembrane region" description="Helical" evidence="13">
    <location>
        <begin position="273"/>
        <end position="298"/>
    </location>
</feature>
<feature type="domain" description="PAS" evidence="16">
    <location>
        <begin position="627"/>
        <end position="667"/>
    </location>
</feature>
<keyword evidence="8" id="KW-0418">Kinase</keyword>
<evidence type="ECO:0000256" key="8">
    <source>
        <dbReference type="ARBA" id="ARBA00022777"/>
    </source>
</evidence>
<dbReference type="GO" id="GO:0000155">
    <property type="term" value="F:phosphorelay sensor kinase activity"/>
    <property type="evidence" value="ECO:0007669"/>
    <property type="project" value="InterPro"/>
</dbReference>
<evidence type="ECO:0000256" key="11">
    <source>
        <dbReference type="PROSITE-ProRule" id="PRU00169"/>
    </source>
</evidence>
<dbReference type="Pfam" id="PF02518">
    <property type="entry name" value="HATPase_c"/>
    <property type="match status" value="1"/>
</dbReference>
<dbReference type="eggNOG" id="COG0591">
    <property type="taxonomic scope" value="Bacteria"/>
</dbReference>
<dbReference type="PATRIC" id="fig|1280954.3.peg.3804"/>
<dbReference type="SMART" id="SM00388">
    <property type="entry name" value="HisKA"/>
    <property type="match status" value="1"/>
</dbReference>
<evidence type="ECO:0000256" key="13">
    <source>
        <dbReference type="SAM" id="Phobius"/>
    </source>
</evidence>
<gene>
    <name evidence="17" type="ORF">HPO_18929</name>
</gene>
<feature type="transmembrane region" description="Helical" evidence="13">
    <location>
        <begin position="158"/>
        <end position="175"/>
    </location>
</feature>
<feature type="modified residue" description="4-aspartylphosphate" evidence="11">
    <location>
        <position position="1078"/>
    </location>
</feature>
<dbReference type="Pfam" id="PF00512">
    <property type="entry name" value="HisKA"/>
    <property type="match status" value="1"/>
</dbReference>
<proteinExistence type="inferred from homology"/>
<name>A0A062VBC0_9PROT</name>
<feature type="transmembrane region" description="Helical" evidence="13">
    <location>
        <begin position="234"/>
        <end position="252"/>
    </location>
</feature>
<dbReference type="InterPro" id="IPR011006">
    <property type="entry name" value="CheY-like_superfamily"/>
</dbReference>
<dbReference type="Pfam" id="PF12860">
    <property type="entry name" value="PAS_7"/>
    <property type="match status" value="1"/>
</dbReference>
<dbReference type="CDD" id="cd00130">
    <property type="entry name" value="PAS"/>
    <property type="match status" value="1"/>
</dbReference>
<dbReference type="PROSITE" id="PS50112">
    <property type="entry name" value="PAS"/>
    <property type="match status" value="1"/>
</dbReference>
<dbReference type="RefSeq" id="WP_035602622.1">
    <property type="nucleotide sequence ID" value="NZ_ARYM01000042.1"/>
</dbReference>
<comment type="subcellular location">
    <subcellularLocation>
        <location evidence="2">Membrane</location>
        <topology evidence="2">Multi-pass membrane protein</topology>
    </subcellularLocation>
</comment>
<feature type="coiled-coil region" evidence="12">
    <location>
        <begin position="754"/>
        <end position="788"/>
    </location>
</feature>
<dbReference type="InterPro" id="IPR005467">
    <property type="entry name" value="His_kinase_dom"/>
</dbReference>
<dbReference type="SUPFAM" id="SSF55785">
    <property type="entry name" value="PYP-like sensor domain (PAS domain)"/>
    <property type="match status" value="1"/>
</dbReference>
<dbReference type="InterPro" id="IPR001734">
    <property type="entry name" value="Na/solute_symporter"/>
</dbReference>
<dbReference type="Gene3D" id="3.30.565.10">
    <property type="entry name" value="Histidine kinase-like ATPase, C-terminal domain"/>
    <property type="match status" value="1"/>
</dbReference>
<evidence type="ECO:0000259" key="14">
    <source>
        <dbReference type="PROSITE" id="PS50109"/>
    </source>
</evidence>
<feature type="transmembrane region" description="Helical" evidence="13">
    <location>
        <begin position="374"/>
        <end position="393"/>
    </location>
</feature>
<evidence type="ECO:0000259" key="15">
    <source>
        <dbReference type="PROSITE" id="PS50110"/>
    </source>
</evidence>
<dbReference type="eggNOG" id="COG2205">
    <property type="taxonomic scope" value="Bacteria"/>
</dbReference>
<dbReference type="AlphaFoldDB" id="A0A062VBC0"/>
<feature type="transmembrane region" description="Helical" evidence="13">
    <location>
        <begin position="195"/>
        <end position="214"/>
    </location>
</feature>
<comment type="catalytic activity">
    <reaction evidence="1">
        <text>ATP + protein L-histidine = ADP + protein N-phospho-L-histidine.</text>
        <dbReference type="EC" id="2.7.13.3"/>
    </reaction>
</comment>
<dbReference type="InterPro" id="IPR038377">
    <property type="entry name" value="Na/Glc_symporter_sf"/>
</dbReference>